<sequence>MLRKHERLGLQEHPPEDSKATGRLMSRMECNSVRVAYIHKAEHLDERKLMLL</sequence>
<feature type="region of interest" description="Disordered" evidence="1">
    <location>
        <begin position="1"/>
        <end position="23"/>
    </location>
</feature>
<name>A0A2Y0A9V0_ECOLX</name>
<gene>
    <name evidence="2" type="ORF">NCTC9117_01364</name>
</gene>
<dbReference type="EMBL" id="UGDC01000003">
    <property type="protein sequence ID" value="STJ78818.1"/>
    <property type="molecule type" value="Genomic_DNA"/>
</dbReference>
<feature type="compositionally biased region" description="Basic and acidic residues" evidence="1">
    <location>
        <begin position="7"/>
        <end position="20"/>
    </location>
</feature>
<accession>A0A2Y0A9V0</accession>
<evidence type="ECO:0000256" key="1">
    <source>
        <dbReference type="SAM" id="MobiDB-lite"/>
    </source>
</evidence>
<dbReference type="Proteomes" id="UP000254785">
    <property type="component" value="Unassembled WGS sequence"/>
</dbReference>
<evidence type="ECO:0000313" key="2">
    <source>
        <dbReference type="EMBL" id="STJ78818.1"/>
    </source>
</evidence>
<protein>
    <submittedName>
        <fullName evidence="2">Phage integrase family protein</fullName>
    </submittedName>
</protein>
<organism evidence="2 3">
    <name type="scientific">Escherichia coli</name>
    <dbReference type="NCBI Taxonomy" id="562"/>
    <lineage>
        <taxon>Bacteria</taxon>
        <taxon>Pseudomonadati</taxon>
        <taxon>Pseudomonadota</taxon>
        <taxon>Gammaproteobacteria</taxon>
        <taxon>Enterobacterales</taxon>
        <taxon>Enterobacteriaceae</taxon>
        <taxon>Escherichia</taxon>
    </lineage>
</organism>
<evidence type="ECO:0000313" key="3">
    <source>
        <dbReference type="Proteomes" id="UP000254785"/>
    </source>
</evidence>
<proteinExistence type="predicted"/>
<dbReference type="AlphaFoldDB" id="A0A2Y0A9V0"/>
<reference evidence="2 3" key="1">
    <citation type="submission" date="2018-06" db="EMBL/GenBank/DDBJ databases">
        <authorList>
            <consortium name="Pathogen Informatics"/>
            <person name="Doyle S."/>
        </authorList>
    </citation>
    <scope>NUCLEOTIDE SEQUENCE [LARGE SCALE GENOMIC DNA]</scope>
    <source>
        <strain evidence="2 3">NCTC9117</strain>
    </source>
</reference>